<dbReference type="InterPro" id="IPR018637">
    <property type="entry name" value="DUF2059"/>
</dbReference>
<dbReference type="RefSeq" id="WP_176862475.1">
    <property type="nucleotide sequence ID" value="NZ_JABXWT010000002.1"/>
</dbReference>
<evidence type="ECO:0000313" key="2">
    <source>
        <dbReference type="EMBL" id="NVO55216.1"/>
    </source>
</evidence>
<reference evidence="2 3" key="1">
    <citation type="submission" date="2020-06" db="EMBL/GenBank/DDBJ databases">
        <authorList>
            <person name="Cao W.R."/>
        </authorList>
    </citation>
    <scope>NUCLEOTIDE SEQUENCE [LARGE SCALE GENOMIC DNA]</scope>
    <source>
        <strain evidence="2 3">B1Z28</strain>
    </source>
</reference>
<dbReference type="Proteomes" id="UP000630805">
    <property type="component" value="Unassembled WGS sequence"/>
</dbReference>
<protein>
    <submittedName>
        <fullName evidence="2">DUF2059 domain-containing protein</fullName>
    </submittedName>
</protein>
<keyword evidence="3" id="KW-1185">Reference proteome</keyword>
<organism evidence="2 3">
    <name type="scientific">Ruegeria haliotis</name>
    <dbReference type="NCBI Taxonomy" id="2747601"/>
    <lineage>
        <taxon>Bacteria</taxon>
        <taxon>Pseudomonadati</taxon>
        <taxon>Pseudomonadota</taxon>
        <taxon>Alphaproteobacteria</taxon>
        <taxon>Rhodobacterales</taxon>
        <taxon>Roseobacteraceae</taxon>
        <taxon>Ruegeria</taxon>
    </lineage>
</organism>
<accession>A0ABX2PNG4</accession>
<evidence type="ECO:0000259" key="1">
    <source>
        <dbReference type="Pfam" id="PF09832"/>
    </source>
</evidence>
<feature type="domain" description="DUF2059" evidence="1">
    <location>
        <begin position="76"/>
        <end position="130"/>
    </location>
</feature>
<dbReference type="Pfam" id="PF09832">
    <property type="entry name" value="DUF2059"/>
    <property type="match status" value="1"/>
</dbReference>
<dbReference type="EMBL" id="JABXWT010000002">
    <property type="protein sequence ID" value="NVO55216.1"/>
    <property type="molecule type" value="Genomic_DNA"/>
</dbReference>
<evidence type="ECO:0000313" key="3">
    <source>
        <dbReference type="Proteomes" id="UP000630805"/>
    </source>
</evidence>
<proteinExistence type="predicted"/>
<sequence>MRLVALLSAFLIWGMPLSANEKVDRLARAMDLSQVMQILASESQDQRRDLDETILDNAGGAFFQAQVEDIYDPVWMREQMTDAIEQGLTDTQLDQAILFFESDLGQTIVSLENSARQAISDEAIEEMARETYEATTRDSELFVLVDEYIQANDLIEQNVQGALSADFSFFKGLDQDTLTDDGELLAELLSQKDSMTAETTIWLYSFLLLAYRPLDEVQMRENIAFSRTDTGRALNEALFDGFDRMFDSISYRLGATVAQVLRGSDL</sequence>
<gene>
    <name evidence="2" type="ORF">HW561_05370</name>
</gene>
<comment type="caution">
    <text evidence="2">The sequence shown here is derived from an EMBL/GenBank/DDBJ whole genome shotgun (WGS) entry which is preliminary data.</text>
</comment>
<name>A0ABX2PNG4_9RHOB</name>